<dbReference type="GO" id="GO:0008233">
    <property type="term" value="F:peptidase activity"/>
    <property type="evidence" value="ECO:0007669"/>
    <property type="project" value="UniProtKB-KW"/>
</dbReference>
<feature type="non-terminal residue" evidence="1">
    <location>
        <position position="94"/>
    </location>
</feature>
<protein>
    <submittedName>
        <fullName evidence="1">Putative protease</fullName>
    </submittedName>
</protein>
<reference evidence="1" key="1">
    <citation type="submission" date="2013-01" db="EMBL/GenBank/DDBJ databases">
        <title>First detection of lichen-associated virus-like genome fragments.</title>
        <authorList>
            <person name="Blinkova O."/>
            <person name="Walker N."/>
            <person name="Roossinck M.J."/>
            <person name="Palmer M.W."/>
            <person name="Roe B.A."/>
            <person name="Melcher U."/>
        </authorList>
    </citation>
    <scope>NUCLEOTIDE SEQUENCE</scope>
    <source>
        <strain evidence="1">06TGP3007_ClaRV2</strain>
    </source>
</reference>
<keyword evidence="1" id="KW-0378">Hydrolase</keyword>
<organism evidence="1">
    <name type="scientific">unidentified</name>
    <dbReference type="NCBI Taxonomy" id="32644"/>
    <lineage>
        <taxon>unclassified sequences</taxon>
    </lineage>
</organism>
<dbReference type="AlphaFoldDB" id="W5RS17"/>
<accession>W5RS17</accession>
<dbReference type="EMBL" id="KC549950">
    <property type="protein sequence ID" value="AHB33557.1"/>
    <property type="molecule type" value="Genomic_DNA"/>
</dbReference>
<dbReference type="GO" id="GO:0006508">
    <property type="term" value="P:proteolysis"/>
    <property type="evidence" value="ECO:0007669"/>
    <property type="project" value="UniProtKB-KW"/>
</dbReference>
<feature type="non-terminal residue" evidence="1">
    <location>
        <position position="1"/>
    </location>
</feature>
<evidence type="ECO:0000313" key="1">
    <source>
        <dbReference type="EMBL" id="AHB33557.1"/>
    </source>
</evidence>
<name>W5RS17_9ZZZZ</name>
<proteinExistence type="predicted"/>
<keyword evidence="1" id="KW-0645">Protease</keyword>
<sequence length="94" mass="10074">GGSKVVVNDRSVFSTLSSGIVRPKPVTINFVPKNGPVPEYEVDGKTTKSRVETGDITNYNKGDEVKYDIVEVPGDGKCGIHAMVKSMSMMGLVN</sequence>